<keyword evidence="1" id="KW-0378">Hydrolase</keyword>
<proteinExistence type="predicted"/>
<evidence type="ECO:0000256" key="1">
    <source>
        <dbReference type="ARBA" id="ARBA00022801"/>
    </source>
</evidence>
<name>A0A6C0FY35_9BACL</name>
<gene>
    <name evidence="4" type="ORF">GXP70_17555</name>
</gene>
<dbReference type="Proteomes" id="UP000476064">
    <property type="component" value="Chromosome"/>
</dbReference>
<dbReference type="KEGG" id="plyc:GXP70_17555"/>
<dbReference type="Gene3D" id="3.40.630.40">
    <property type="entry name" value="Zn-dependent exopeptidases"/>
    <property type="match status" value="1"/>
</dbReference>
<organism evidence="4 5">
    <name type="scientific">Paenibacillus lycopersici</name>
    <dbReference type="NCBI Taxonomy" id="2704462"/>
    <lineage>
        <taxon>Bacteria</taxon>
        <taxon>Bacillati</taxon>
        <taxon>Bacillota</taxon>
        <taxon>Bacilli</taxon>
        <taxon>Bacillales</taxon>
        <taxon>Paenibacillaceae</taxon>
        <taxon>Paenibacillus</taxon>
    </lineage>
</organism>
<feature type="domain" description="MurNAc-LAA" evidence="3">
    <location>
        <begin position="122"/>
        <end position="230"/>
    </location>
</feature>
<dbReference type="InterPro" id="IPR050695">
    <property type="entry name" value="N-acetylmuramoyl_amidase_3"/>
</dbReference>
<dbReference type="AlphaFoldDB" id="A0A6C0FY35"/>
<dbReference type="PANTHER" id="PTHR30404:SF0">
    <property type="entry name" value="N-ACETYLMURAMOYL-L-ALANINE AMIDASE AMIC"/>
    <property type="match status" value="1"/>
</dbReference>
<evidence type="ECO:0000313" key="5">
    <source>
        <dbReference type="Proteomes" id="UP000476064"/>
    </source>
</evidence>
<evidence type="ECO:0000313" key="4">
    <source>
        <dbReference type="EMBL" id="QHT61597.1"/>
    </source>
</evidence>
<sequence length="236" mass="25535">MKRTGSTKGLAGFILLFCILIVIGCALAAQNDRRSGMNMPLADRHAGAGIGPGEASDKPYKIMIDPGHGGKDPGSEGSGGEWEKDSNLALAAKLYDLLKQDPAFEPRMTRTDDTFVELDDRAAMANDWHADVMISIHGNAFEDKTVAGTETYYRFDDGLRLADIIHKQLVDALGFEDRGVKQESLKVLSLSTMPAVLIEPGYITNPAEEAVMLSGDGQSREAQAIADGLKQYFGER</sequence>
<dbReference type="RefSeq" id="WP_162358036.1">
    <property type="nucleotide sequence ID" value="NZ_CP048209.1"/>
</dbReference>
<accession>A0A6C0FY35</accession>
<dbReference type="GO" id="GO:0008745">
    <property type="term" value="F:N-acetylmuramoyl-L-alanine amidase activity"/>
    <property type="evidence" value="ECO:0007669"/>
    <property type="project" value="InterPro"/>
</dbReference>
<dbReference type="InterPro" id="IPR002508">
    <property type="entry name" value="MurNAc-LAA_cat"/>
</dbReference>
<dbReference type="GO" id="GO:0030288">
    <property type="term" value="C:outer membrane-bounded periplasmic space"/>
    <property type="evidence" value="ECO:0007669"/>
    <property type="project" value="TreeGrafter"/>
</dbReference>
<dbReference type="EMBL" id="CP048209">
    <property type="protein sequence ID" value="QHT61597.1"/>
    <property type="molecule type" value="Genomic_DNA"/>
</dbReference>
<evidence type="ECO:0000259" key="3">
    <source>
        <dbReference type="SMART" id="SM00646"/>
    </source>
</evidence>
<keyword evidence="5" id="KW-1185">Reference proteome</keyword>
<dbReference type="SMART" id="SM00646">
    <property type="entry name" value="Ami_3"/>
    <property type="match status" value="1"/>
</dbReference>
<protein>
    <submittedName>
        <fullName evidence="4">N-acetylmuramoyl-L-alanine amidase</fullName>
    </submittedName>
</protein>
<dbReference type="SUPFAM" id="SSF53187">
    <property type="entry name" value="Zn-dependent exopeptidases"/>
    <property type="match status" value="1"/>
</dbReference>
<dbReference type="PROSITE" id="PS51257">
    <property type="entry name" value="PROKAR_LIPOPROTEIN"/>
    <property type="match status" value="1"/>
</dbReference>
<dbReference type="CDD" id="cd02696">
    <property type="entry name" value="MurNAc-LAA"/>
    <property type="match status" value="1"/>
</dbReference>
<evidence type="ECO:0000256" key="2">
    <source>
        <dbReference type="SAM" id="MobiDB-lite"/>
    </source>
</evidence>
<reference evidence="4 5" key="1">
    <citation type="submission" date="2020-01" db="EMBL/GenBank/DDBJ databases">
        <title>Paenibacillus sp. nov., isolated from tomato rhizosphere.</title>
        <authorList>
            <person name="Weon H.-Y."/>
            <person name="Lee S.A."/>
        </authorList>
    </citation>
    <scope>NUCLEOTIDE SEQUENCE [LARGE SCALE GENOMIC DNA]</scope>
    <source>
        <strain evidence="4 5">12200R-189</strain>
    </source>
</reference>
<dbReference type="PANTHER" id="PTHR30404">
    <property type="entry name" value="N-ACETYLMURAMOYL-L-ALANINE AMIDASE"/>
    <property type="match status" value="1"/>
</dbReference>
<feature type="region of interest" description="Disordered" evidence="2">
    <location>
        <begin position="49"/>
        <end position="82"/>
    </location>
</feature>
<dbReference type="Pfam" id="PF01520">
    <property type="entry name" value="Amidase_3"/>
    <property type="match status" value="1"/>
</dbReference>
<dbReference type="GO" id="GO:0009253">
    <property type="term" value="P:peptidoglycan catabolic process"/>
    <property type="evidence" value="ECO:0007669"/>
    <property type="project" value="InterPro"/>
</dbReference>